<evidence type="ECO:0000313" key="2">
    <source>
        <dbReference type="Proteomes" id="UP000030686"/>
    </source>
</evidence>
<proteinExistence type="predicted"/>
<evidence type="ECO:0000313" key="1">
    <source>
        <dbReference type="EMBL" id="CDM29078.1"/>
    </source>
</evidence>
<dbReference type="Proteomes" id="UP000030686">
    <property type="component" value="Unassembled WGS sequence"/>
</dbReference>
<gene>
    <name evidence="1" type="ORF">PROQFM164_S01g002889</name>
</gene>
<keyword evidence="2" id="KW-1185">Reference proteome</keyword>
<sequence>MAQVCLNYLIGEEMKPRRNSRRRLSANLPAARVEFAAYAYTAYSYHLSRADPLVAVTFQLVM</sequence>
<accession>W6PXV3</accession>
<organism evidence="1 2">
    <name type="scientific">Penicillium roqueforti (strain FM164)</name>
    <dbReference type="NCBI Taxonomy" id="1365484"/>
    <lineage>
        <taxon>Eukaryota</taxon>
        <taxon>Fungi</taxon>
        <taxon>Dikarya</taxon>
        <taxon>Ascomycota</taxon>
        <taxon>Pezizomycotina</taxon>
        <taxon>Eurotiomycetes</taxon>
        <taxon>Eurotiomycetidae</taxon>
        <taxon>Eurotiales</taxon>
        <taxon>Aspergillaceae</taxon>
        <taxon>Penicillium</taxon>
    </lineage>
</organism>
<reference evidence="1" key="1">
    <citation type="journal article" date="2014" name="Nat. Commun.">
        <title>Multiple recent horizontal transfers of a large genomic region in cheese making fungi.</title>
        <authorList>
            <person name="Cheeseman K."/>
            <person name="Ropars J."/>
            <person name="Renault P."/>
            <person name="Dupont J."/>
            <person name="Gouzy J."/>
            <person name="Branca A."/>
            <person name="Abraham A.L."/>
            <person name="Ceppi M."/>
            <person name="Conseiller E."/>
            <person name="Debuchy R."/>
            <person name="Malagnac F."/>
            <person name="Goarin A."/>
            <person name="Silar P."/>
            <person name="Lacoste S."/>
            <person name="Sallet E."/>
            <person name="Bensimon A."/>
            <person name="Giraud T."/>
            <person name="Brygoo Y."/>
        </authorList>
    </citation>
    <scope>NUCLEOTIDE SEQUENCE [LARGE SCALE GENOMIC DNA]</scope>
    <source>
        <strain evidence="1">FM164</strain>
    </source>
</reference>
<protein>
    <submittedName>
        <fullName evidence="1">Genomic scaffold, ProqFM164S01</fullName>
    </submittedName>
</protein>
<dbReference type="EMBL" id="HG792015">
    <property type="protein sequence ID" value="CDM29078.1"/>
    <property type="molecule type" value="Genomic_DNA"/>
</dbReference>
<name>W6PXV3_PENRF</name>
<dbReference type="AlphaFoldDB" id="W6PXV3"/>